<gene>
    <name evidence="2" type="ORF">GCM10022215_37170</name>
</gene>
<evidence type="ECO:0000313" key="3">
    <source>
        <dbReference type="Proteomes" id="UP001501495"/>
    </source>
</evidence>
<proteinExistence type="predicted"/>
<reference evidence="3" key="1">
    <citation type="journal article" date="2019" name="Int. J. Syst. Evol. Microbiol.">
        <title>The Global Catalogue of Microorganisms (GCM) 10K type strain sequencing project: providing services to taxonomists for standard genome sequencing and annotation.</title>
        <authorList>
            <consortium name="The Broad Institute Genomics Platform"/>
            <consortium name="The Broad Institute Genome Sequencing Center for Infectious Disease"/>
            <person name="Wu L."/>
            <person name="Ma J."/>
        </authorList>
    </citation>
    <scope>NUCLEOTIDE SEQUENCE [LARGE SCALE GENOMIC DNA]</scope>
    <source>
        <strain evidence="3">JCM 16703</strain>
    </source>
</reference>
<dbReference type="InterPro" id="IPR050266">
    <property type="entry name" value="AB_hydrolase_sf"/>
</dbReference>
<dbReference type="Gene3D" id="3.40.50.1820">
    <property type="entry name" value="alpha/beta hydrolase"/>
    <property type="match status" value="1"/>
</dbReference>
<dbReference type="InterPro" id="IPR029058">
    <property type="entry name" value="AB_hydrolase_fold"/>
</dbReference>
<evidence type="ECO:0000313" key="2">
    <source>
        <dbReference type="EMBL" id="GAA4127001.1"/>
    </source>
</evidence>
<name>A0ABP7XWD5_9ACTN</name>
<feature type="domain" description="AB hydrolase-1" evidence="1">
    <location>
        <begin position="13"/>
        <end position="257"/>
    </location>
</feature>
<dbReference type="InterPro" id="IPR000073">
    <property type="entry name" value="AB_hydrolase_1"/>
</dbReference>
<organism evidence="2 3">
    <name type="scientific">Nocardioides fonticola</name>
    <dbReference type="NCBI Taxonomy" id="450363"/>
    <lineage>
        <taxon>Bacteria</taxon>
        <taxon>Bacillati</taxon>
        <taxon>Actinomycetota</taxon>
        <taxon>Actinomycetes</taxon>
        <taxon>Propionibacteriales</taxon>
        <taxon>Nocardioidaceae</taxon>
        <taxon>Nocardioides</taxon>
    </lineage>
</organism>
<keyword evidence="3" id="KW-1185">Reference proteome</keyword>
<dbReference type="PANTHER" id="PTHR43798">
    <property type="entry name" value="MONOACYLGLYCEROL LIPASE"/>
    <property type="match status" value="1"/>
</dbReference>
<sequence length="263" mass="28353">MASSIDAGTGTPVLALHGYPGSSFDLAGVLPHLGRPWLAPDLLGYGFSDKPLDASYSLFEQADLVEQVVAQTGVDRVVLLAHDMGTTVASELLARQSEGRLGFVVEQVFLTNGSIFIDLAQLSRGQRLGLRIGPRVLPFPMPTPMLRRSLRESIAPGTAVSPAALDDLVALIQLGGGARVIVQQLTYLLERRAHQPRFTAGLVDFPGPLTAIWGLLDPIAVPTMPRHLRYLRPATEIVELDGVGHWPPIEAPERVAAEIRARL</sequence>
<evidence type="ECO:0000259" key="1">
    <source>
        <dbReference type="Pfam" id="PF12697"/>
    </source>
</evidence>
<accession>A0ABP7XWD5</accession>
<dbReference type="Proteomes" id="UP001501495">
    <property type="component" value="Unassembled WGS sequence"/>
</dbReference>
<dbReference type="Pfam" id="PF12697">
    <property type="entry name" value="Abhydrolase_6"/>
    <property type="match status" value="1"/>
</dbReference>
<dbReference type="InterPro" id="IPR000639">
    <property type="entry name" value="Epox_hydrolase-like"/>
</dbReference>
<keyword evidence="2" id="KW-0378">Hydrolase</keyword>
<dbReference type="PANTHER" id="PTHR43798:SF33">
    <property type="entry name" value="HYDROLASE, PUTATIVE (AFU_ORTHOLOGUE AFUA_2G14860)-RELATED"/>
    <property type="match status" value="1"/>
</dbReference>
<dbReference type="EMBL" id="BAAAZH010000028">
    <property type="protein sequence ID" value="GAA4127001.1"/>
    <property type="molecule type" value="Genomic_DNA"/>
</dbReference>
<dbReference type="PRINTS" id="PR00412">
    <property type="entry name" value="EPOXHYDRLASE"/>
</dbReference>
<protein>
    <submittedName>
        <fullName evidence="2">Alpha/beta hydrolase</fullName>
    </submittedName>
</protein>
<dbReference type="SUPFAM" id="SSF53474">
    <property type="entry name" value="alpha/beta-Hydrolases"/>
    <property type="match status" value="1"/>
</dbReference>
<comment type="caution">
    <text evidence="2">The sequence shown here is derived from an EMBL/GenBank/DDBJ whole genome shotgun (WGS) entry which is preliminary data.</text>
</comment>
<dbReference type="GO" id="GO:0016787">
    <property type="term" value="F:hydrolase activity"/>
    <property type="evidence" value="ECO:0007669"/>
    <property type="project" value="UniProtKB-KW"/>
</dbReference>